<dbReference type="AlphaFoldDB" id="A0A6L7IXY7"/>
<dbReference type="RefSeq" id="WP_160942796.1">
    <property type="nucleotide sequence ID" value="NZ_CP063310.1"/>
</dbReference>
<name>A0A6L7IXY7_9ACTN</name>
<accession>A0A6L7IXY7</accession>
<sequence length="193" mass="19888">MSKKIGRFEYVKRGLVGVCAATMLAGMCAVPAFATDIKGGDTTGSSSVTVKTDIQMSATVPTTIPMEINNDGIAVPDTSVLKIQNLTKNYGITVTNVKADIKDSTMTLSSTGTDLASNQLALAVDKSGGSSPVFVDATGATLDWPIDASADGKIAKEVSFSLTPTSGTLTKDFFGTYTAAAEALTISWTVALS</sequence>
<evidence type="ECO:0000313" key="1">
    <source>
        <dbReference type="EMBL" id="QOS67234.1"/>
    </source>
</evidence>
<evidence type="ECO:0000313" key="2">
    <source>
        <dbReference type="Proteomes" id="UP000478463"/>
    </source>
</evidence>
<dbReference type="Proteomes" id="UP000478463">
    <property type="component" value="Chromosome"/>
</dbReference>
<protein>
    <submittedName>
        <fullName evidence="1">Uncharacterized protein</fullName>
    </submittedName>
</protein>
<dbReference type="EMBL" id="CP063310">
    <property type="protein sequence ID" value="QOS67234.1"/>
    <property type="molecule type" value="Genomic_DNA"/>
</dbReference>
<proteinExistence type="predicted"/>
<dbReference type="KEGG" id="egd:GS424_011960"/>
<organism evidence="1 2">
    <name type="scientific">Eggerthella guodeyinii</name>
    <dbReference type="NCBI Taxonomy" id="2690837"/>
    <lineage>
        <taxon>Bacteria</taxon>
        <taxon>Bacillati</taxon>
        <taxon>Actinomycetota</taxon>
        <taxon>Coriobacteriia</taxon>
        <taxon>Eggerthellales</taxon>
        <taxon>Eggerthellaceae</taxon>
        <taxon>Eggerthella</taxon>
    </lineage>
</organism>
<gene>
    <name evidence="1" type="ORF">GS424_011960</name>
</gene>
<reference evidence="1 2" key="1">
    <citation type="submission" date="2020-10" db="EMBL/GenBank/DDBJ databases">
        <title>Eggerthella sp. nov., isolated from human feces.</title>
        <authorList>
            <person name="Yajun G."/>
        </authorList>
    </citation>
    <scope>NUCLEOTIDE SEQUENCE [LARGE SCALE GENOMIC DNA]</scope>
    <source>
        <strain evidence="1 2">HF-1101</strain>
    </source>
</reference>